<dbReference type="EMBL" id="CDOG01000053">
    <property type="protein sequence ID" value="CEN41166.1"/>
    <property type="molecule type" value="Genomic_DNA"/>
</dbReference>
<evidence type="ECO:0000313" key="1">
    <source>
        <dbReference type="EMBL" id="CEN41166.1"/>
    </source>
</evidence>
<dbReference type="AlphaFoldDB" id="A0A0B7HN44"/>
<dbReference type="Proteomes" id="UP000038083">
    <property type="component" value="Unassembled WGS sequence"/>
</dbReference>
<evidence type="ECO:0000313" key="2">
    <source>
        <dbReference type="Proteomes" id="UP000038083"/>
    </source>
</evidence>
<name>A0A0B7HN44_9FLAO</name>
<reference evidence="1 2" key="1">
    <citation type="submission" date="2015-01" db="EMBL/GenBank/DDBJ databases">
        <authorList>
            <person name="Xiang T."/>
            <person name="Song Y."/>
            <person name="Huang L."/>
            <person name="Wang B."/>
            <person name="Wu P."/>
        </authorList>
    </citation>
    <scope>NUCLEOTIDE SEQUENCE [LARGE SCALE GENOMIC DNA]</scope>
    <source>
        <strain evidence="1 2">Ccy74</strain>
    </source>
</reference>
<gene>
    <name evidence="1" type="ORF">CCYN74_570004</name>
</gene>
<proteinExistence type="predicted"/>
<sequence length="43" mass="4924">MGFDFAQPDRKGVYYFNSFSNIPLTPLKGGILFLETWILLLVT</sequence>
<accession>A0A0B7HN44</accession>
<organism evidence="1 2">
    <name type="scientific">Capnocytophaga cynodegmi</name>
    <dbReference type="NCBI Taxonomy" id="28189"/>
    <lineage>
        <taxon>Bacteria</taxon>
        <taxon>Pseudomonadati</taxon>
        <taxon>Bacteroidota</taxon>
        <taxon>Flavobacteriia</taxon>
        <taxon>Flavobacteriales</taxon>
        <taxon>Flavobacteriaceae</taxon>
        <taxon>Capnocytophaga</taxon>
    </lineage>
</organism>
<protein>
    <submittedName>
        <fullName evidence="1">Uncharacterized protein</fullName>
    </submittedName>
</protein>